<name>A0AAE1B293_9GAST</name>
<dbReference type="EMBL" id="JAWDGP010000700">
    <property type="protein sequence ID" value="KAK3798243.1"/>
    <property type="molecule type" value="Genomic_DNA"/>
</dbReference>
<proteinExistence type="predicted"/>
<reference evidence="1" key="1">
    <citation type="journal article" date="2023" name="G3 (Bethesda)">
        <title>A reference genome for the long-term kleptoplast-retaining sea slug Elysia crispata morphotype clarki.</title>
        <authorList>
            <person name="Eastman K.E."/>
            <person name="Pendleton A.L."/>
            <person name="Shaikh M.A."/>
            <person name="Suttiyut T."/>
            <person name="Ogas R."/>
            <person name="Tomko P."/>
            <person name="Gavelis G."/>
            <person name="Widhalm J.R."/>
            <person name="Wisecaver J.H."/>
        </authorList>
    </citation>
    <scope>NUCLEOTIDE SEQUENCE</scope>
    <source>
        <strain evidence="1">ECLA1</strain>
    </source>
</reference>
<dbReference type="AlphaFoldDB" id="A0AAE1B293"/>
<comment type="caution">
    <text evidence="1">The sequence shown here is derived from an EMBL/GenBank/DDBJ whole genome shotgun (WGS) entry which is preliminary data.</text>
</comment>
<accession>A0AAE1B293</accession>
<evidence type="ECO:0000313" key="2">
    <source>
        <dbReference type="Proteomes" id="UP001283361"/>
    </source>
</evidence>
<organism evidence="1 2">
    <name type="scientific">Elysia crispata</name>
    <name type="common">lettuce slug</name>
    <dbReference type="NCBI Taxonomy" id="231223"/>
    <lineage>
        <taxon>Eukaryota</taxon>
        <taxon>Metazoa</taxon>
        <taxon>Spiralia</taxon>
        <taxon>Lophotrochozoa</taxon>
        <taxon>Mollusca</taxon>
        <taxon>Gastropoda</taxon>
        <taxon>Heterobranchia</taxon>
        <taxon>Euthyneura</taxon>
        <taxon>Panpulmonata</taxon>
        <taxon>Sacoglossa</taxon>
        <taxon>Placobranchoidea</taxon>
        <taxon>Plakobranchidae</taxon>
        <taxon>Elysia</taxon>
    </lineage>
</organism>
<sequence length="66" mass="7134">MDSGFTRSLAGQLVELSHDSERIPGATIESWGQNAHLNCSTCGQEETCSLRIQESLSVLGDVKLVK</sequence>
<keyword evidence="2" id="KW-1185">Reference proteome</keyword>
<evidence type="ECO:0000313" key="1">
    <source>
        <dbReference type="EMBL" id="KAK3798243.1"/>
    </source>
</evidence>
<dbReference type="Proteomes" id="UP001283361">
    <property type="component" value="Unassembled WGS sequence"/>
</dbReference>
<gene>
    <name evidence="1" type="ORF">RRG08_017158</name>
</gene>
<protein>
    <submittedName>
        <fullName evidence="1">Uncharacterized protein</fullName>
    </submittedName>
</protein>